<dbReference type="RefSeq" id="WP_318574801.1">
    <property type="nucleotide sequence ID" value="NZ_CAKXYP010000008.1"/>
</dbReference>
<dbReference type="Gene3D" id="1.25.40.10">
    <property type="entry name" value="Tetratricopeptide repeat domain"/>
    <property type="match status" value="1"/>
</dbReference>
<comment type="caution">
    <text evidence="3">The sequence shown here is derived from an EMBL/GenBank/DDBJ whole genome shotgun (WGS) entry which is preliminary data.</text>
</comment>
<dbReference type="SUPFAM" id="SSF48452">
    <property type="entry name" value="TPR-like"/>
    <property type="match status" value="1"/>
</dbReference>
<dbReference type="Pfam" id="PF01381">
    <property type="entry name" value="HTH_3"/>
    <property type="match status" value="1"/>
</dbReference>
<dbReference type="InterPro" id="IPR010982">
    <property type="entry name" value="Lambda_DNA-bd_dom_sf"/>
</dbReference>
<dbReference type="SUPFAM" id="SSF47413">
    <property type="entry name" value="lambda repressor-like DNA-binding domains"/>
    <property type="match status" value="1"/>
</dbReference>
<proteinExistence type="predicted"/>
<keyword evidence="4" id="KW-1185">Reference proteome</keyword>
<evidence type="ECO:0000313" key="3">
    <source>
        <dbReference type="EMBL" id="CAH9416239.1"/>
    </source>
</evidence>
<dbReference type="InterPro" id="IPR011990">
    <property type="entry name" value="TPR-like_helical_dom_sf"/>
</dbReference>
<dbReference type="Proteomes" id="UP001154015">
    <property type="component" value="Unassembled WGS sequence"/>
</dbReference>
<sequence length="374" mass="40960">MATVHHWTGLEARALRLALRLSVRAFAERLGLAVATISKWEKLRSATEPRPDTQAILDTALGRADASVHLRFETLLSEMVGPGQVAAGRRVTAAGPRAWEYESWTDDLDRAVVALSRQNFTFADSLLGRWLNRFTAAELDDKGLYLYARSTALLGDLKRDQGAVLGPLSARHSYAGARSIFTQLDIPRRVAQLDLSLAVVAEMSGDLETSARTYETLAVDDRLSRRDRARARLWVGTALSKDGNHDYATRVMQAATREFEDLTEPDDWSVAHQKLALARRGVGDLTQALHFIDIARSSGSTDSPMQRVRLDTAHGHILLSDAATRDDGLRVLGQAARTAAQYGLVHQMRSIESVKASSEGPPGASPTVIRETNA</sequence>
<reference evidence="3" key="1">
    <citation type="submission" date="2022-03" db="EMBL/GenBank/DDBJ databases">
        <authorList>
            <person name="Leyn A S."/>
        </authorList>
    </citation>
    <scope>NUCLEOTIDE SEQUENCE</scope>
    <source>
        <strain evidence="3">Streptomyces globisporus 4-3</strain>
    </source>
</reference>
<gene>
    <name evidence="3" type="ORF">SGL43_03262</name>
</gene>
<feature type="domain" description="HTH cro/C1-type" evidence="2">
    <location>
        <begin position="13"/>
        <end position="42"/>
    </location>
</feature>
<dbReference type="InterPro" id="IPR001387">
    <property type="entry name" value="Cro/C1-type_HTH"/>
</dbReference>
<dbReference type="PROSITE" id="PS50943">
    <property type="entry name" value="HTH_CROC1"/>
    <property type="match status" value="1"/>
</dbReference>
<evidence type="ECO:0000259" key="2">
    <source>
        <dbReference type="PROSITE" id="PS50943"/>
    </source>
</evidence>
<organism evidence="3 4">
    <name type="scientific">Streptomyces globisporus</name>
    <dbReference type="NCBI Taxonomy" id="1908"/>
    <lineage>
        <taxon>Bacteria</taxon>
        <taxon>Bacillati</taxon>
        <taxon>Actinomycetota</taxon>
        <taxon>Actinomycetes</taxon>
        <taxon>Kitasatosporales</taxon>
        <taxon>Streptomycetaceae</taxon>
        <taxon>Streptomyces</taxon>
    </lineage>
</organism>
<accession>A0ABN8V449</accession>
<name>A0ABN8V449_STRGL</name>
<protein>
    <recommendedName>
        <fullName evidence="2">HTH cro/C1-type domain-containing protein</fullName>
    </recommendedName>
</protein>
<dbReference type="Gene3D" id="1.10.260.40">
    <property type="entry name" value="lambda repressor-like DNA-binding domains"/>
    <property type="match status" value="1"/>
</dbReference>
<feature type="region of interest" description="Disordered" evidence="1">
    <location>
        <begin position="353"/>
        <end position="374"/>
    </location>
</feature>
<dbReference type="SMART" id="SM00530">
    <property type="entry name" value="HTH_XRE"/>
    <property type="match status" value="1"/>
</dbReference>
<evidence type="ECO:0000256" key="1">
    <source>
        <dbReference type="SAM" id="MobiDB-lite"/>
    </source>
</evidence>
<dbReference type="EMBL" id="CAKXYP010000008">
    <property type="protein sequence ID" value="CAH9416239.1"/>
    <property type="molecule type" value="Genomic_DNA"/>
</dbReference>
<evidence type="ECO:0000313" key="4">
    <source>
        <dbReference type="Proteomes" id="UP001154015"/>
    </source>
</evidence>